<evidence type="ECO:0000256" key="1">
    <source>
        <dbReference type="ARBA" id="ARBA00000177"/>
    </source>
</evidence>
<comment type="function">
    <text evidence="3">Converts o-succinylbenzoyl-CoA (OSB-CoA) to 1,4-dihydroxy-2-naphthoyl-CoA (DHNA-CoA).</text>
</comment>
<dbReference type="HAMAP" id="MF_01934">
    <property type="entry name" value="MenB"/>
    <property type="match status" value="1"/>
</dbReference>
<dbReference type="UniPathway" id="UPA01057">
    <property type="reaction ID" value="UER00167"/>
</dbReference>
<evidence type="ECO:0000313" key="4">
    <source>
        <dbReference type="EMBL" id="SCU92342.1"/>
    </source>
</evidence>
<dbReference type="UniPathway" id="UPA00079"/>
<dbReference type="Gene3D" id="3.90.226.10">
    <property type="entry name" value="2-enoyl-CoA Hydratase, Chain A, domain 1"/>
    <property type="match status" value="1"/>
</dbReference>
<dbReference type="InterPro" id="IPR018376">
    <property type="entry name" value="Enoyl-CoA_hyd/isom_CS"/>
</dbReference>
<dbReference type="InterPro" id="IPR017623">
    <property type="entry name" value="Keto-benzo_CoA_Hydrolase"/>
</dbReference>
<dbReference type="AlphaFoldDB" id="A0A1K0JIM7"/>
<dbReference type="GO" id="GO:0009234">
    <property type="term" value="P:menaquinone biosynthetic process"/>
    <property type="evidence" value="ECO:0007669"/>
    <property type="project" value="UniProtKB-UniRule"/>
</dbReference>
<feature type="binding site" evidence="3">
    <location>
        <position position="251"/>
    </location>
    <ligand>
        <name>substrate</name>
        <note>ligand shared between two neighboring subunits</note>
    </ligand>
</feature>
<feature type="site" description="Important for catalysis" evidence="3">
    <location>
        <position position="236"/>
    </location>
</feature>
<comment type="pathway">
    <text evidence="3">Quinol/quinone metabolism; 1,4-dihydroxy-2-naphthoate biosynthesis; 1,4-dihydroxy-2-naphthoate from chorismate: step 6/7.</text>
</comment>
<feature type="binding site" description="in other chain" evidence="3">
    <location>
        <position position="76"/>
    </location>
    <ligand>
        <name>substrate</name>
        <note>ligand shared between two neighboring subunits</note>
    </ligand>
</feature>
<dbReference type="GO" id="GO:0008935">
    <property type="term" value="F:1,4-dihydroxy-2-naphthoyl-CoA synthase activity"/>
    <property type="evidence" value="ECO:0007669"/>
    <property type="project" value="UniProtKB-UniRule"/>
</dbReference>
<dbReference type="EC" id="4.1.3.36" evidence="3"/>
<protein>
    <recommendedName>
        <fullName evidence="3">1,4-dihydroxy-2-naphthoyl-CoA synthase</fullName>
        <shortName evidence="3">DHNA-CoA synthase</shortName>
        <ecNumber evidence="3">4.1.3.36</ecNumber>
    </recommendedName>
</protein>
<dbReference type="InterPro" id="IPR001753">
    <property type="entry name" value="Enoyl-CoA_hydra/iso"/>
</dbReference>
<proteinExistence type="inferred from homology"/>
<keyword evidence="2 3" id="KW-0456">Lyase</keyword>
<comment type="caution">
    <text evidence="3">Lacks conserved residue(s) required for the propagation of feature annotation.</text>
</comment>
<feature type="binding site" description="in other chain" evidence="3">
    <location>
        <position position="139"/>
    </location>
    <ligand>
        <name>substrate</name>
        <note>ligand shared between two neighboring subunits</note>
    </ligand>
</feature>
<evidence type="ECO:0000256" key="3">
    <source>
        <dbReference type="HAMAP-Rule" id="MF_01934"/>
    </source>
</evidence>
<feature type="site" description="Important for catalysis" evidence="3">
    <location>
        <position position="76"/>
    </location>
</feature>
<evidence type="ECO:0000256" key="2">
    <source>
        <dbReference type="ARBA" id="ARBA00023239"/>
    </source>
</evidence>
<dbReference type="RefSeq" id="WP_340529145.1">
    <property type="nucleotide sequence ID" value="NZ_FMSH01000458.1"/>
</dbReference>
<reference evidence="4" key="1">
    <citation type="submission" date="2016-09" db="EMBL/GenBank/DDBJ databases">
        <authorList>
            <person name="Capua I."/>
            <person name="De Benedictis P."/>
            <person name="Joannis T."/>
            <person name="Lombin L.H."/>
            <person name="Cattoli G."/>
        </authorList>
    </citation>
    <scope>NUCLEOTIDE SEQUENCE</scope>
    <source>
        <strain evidence="4">B9</strain>
    </source>
</reference>
<dbReference type="CDD" id="cd06558">
    <property type="entry name" value="crotonase-like"/>
    <property type="match status" value="1"/>
</dbReference>
<organism evidence="4">
    <name type="scientific">Cupriavidus necator</name>
    <name type="common">Alcaligenes eutrophus</name>
    <name type="synonym">Ralstonia eutropha</name>
    <dbReference type="NCBI Taxonomy" id="106590"/>
    <lineage>
        <taxon>Bacteria</taxon>
        <taxon>Pseudomonadati</taxon>
        <taxon>Pseudomonadota</taxon>
        <taxon>Betaproteobacteria</taxon>
        <taxon>Burkholderiales</taxon>
        <taxon>Burkholderiaceae</taxon>
        <taxon>Cupriavidus</taxon>
    </lineage>
</organism>
<feature type="binding site" description="in other chain" evidence="3">
    <location>
        <begin position="107"/>
        <end position="111"/>
    </location>
    <ligand>
        <name>substrate</name>
        <note>ligand shared between two neighboring subunits</note>
    </ligand>
</feature>
<accession>A0A1K0JIM7</accession>
<dbReference type="PANTHER" id="PTHR43113:SF1">
    <property type="entry name" value="1,4-DIHYDROXY-2-NAPHTHOYL-COA SYNTHASE, PEROXISOMAL"/>
    <property type="match status" value="1"/>
</dbReference>
<comment type="pathway">
    <text evidence="3">Quinol/quinone metabolism; menaquinone biosynthesis.</text>
</comment>
<dbReference type="Gene3D" id="1.10.12.10">
    <property type="entry name" value="Lyase 2-enoyl-coa Hydratase, Chain A, domain 2"/>
    <property type="match status" value="1"/>
</dbReference>
<comment type="catalytic activity">
    <reaction evidence="1 3">
        <text>2-succinylbenzoyl-CoA + H(+) = 1,4-dihydroxy-2-naphthoyl-CoA + H2O</text>
        <dbReference type="Rhea" id="RHEA:26562"/>
        <dbReference type="ChEBI" id="CHEBI:15377"/>
        <dbReference type="ChEBI" id="CHEBI:15378"/>
        <dbReference type="ChEBI" id="CHEBI:57364"/>
        <dbReference type="ChEBI" id="CHEBI:58897"/>
        <dbReference type="EC" id="4.1.3.36"/>
    </reaction>
</comment>
<dbReference type="InterPro" id="IPR014748">
    <property type="entry name" value="Enoyl-CoA_hydra_C"/>
</dbReference>
<keyword evidence="3" id="KW-0474">Menaquinone biosynthesis</keyword>
<name>A0A1K0JIM7_CUPNE</name>
<feature type="binding site" evidence="3">
    <location>
        <position position="236"/>
    </location>
    <ligand>
        <name>substrate</name>
        <note>ligand shared between two neighboring subunits</note>
    </ligand>
</feature>
<sequence>MNEYTDILYEVREGVARITINRPQKYNAFRGRTCDELIHALNAASWDKSVGVVVLTGTGEKAFCTGGDQSAHDGGYDGRGVIGLPVEELQGIIRECPKPVIARVNGYAIGGGNVLVTCCDLAIASETAQFGQVGPKVGSVDPGFGTALLARVVGEKRAREIWFLCRRYTAAEALAMGLVNAVVPADQLDAEVDKWCQEILAMSPTALAIAKRSFNADTDSIRGIGGLGMQALALYYGTPESQEGVHAFLEKRKPRFRDVYQGKVAGQIGEDSGANKS</sequence>
<dbReference type="NCBIfam" id="TIGR03210">
    <property type="entry name" value="badI"/>
    <property type="match status" value="1"/>
</dbReference>
<gene>
    <name evidence="3 4" type="primary">menB</name>
    <name evidence="4" type="ORF">CNECB9_5100020</name>
</gene>
<comment type="similarity">
    <text evidence="3">Belongs to the enoyl-CoA hydratase/isomerase family. MenB subfamily.</text>
</comment>
<dbReference type="InterPro" id="IPR010198">
    <property type="entry name" value="DHNA-CoA_synthase_MenB"/>
</dbReference>
<dbReference type="SUPFAM" id="SSF52096">
    <property type="entry name" value="ClpP/crotonase"/>
    <property type="match status" value="1"/>
</dbReference>
<dbReference type="EMBL" id="FMSH01000458">
    <property type="protein sequence ID" value="SCU92342.1"/>
    <property type="molecule type" value="Genomic_DNA"/>
</dbReference>
<feature type="binding site" description="in other chain" evidence="3">
    <location>
        <begin position="65"/>
        <end position="69"/>
    </location>
    <ligand>
        <name>substrate</name>
        <note>ligand shared between two neighboring subunits</note>
    </ligand>
</feature>
<dbReference type="PANTHER" id="PTHR43113">
    <property type="entry name" value="NUCLEOSIDE-DIPHOSPHATE-SUGAR EPIMERASE"/>
    <property type="match status" value="1"/>
</dbReference>
<dbReference type="PROSITE" id="PS00166">
    <property type="entry name" value="ENOYL_COA_HYDRATASE"/>
    <property type="match status" value="1"/>
</dbReference>
<dbReference type="InterPro" id="IPR029045">
    <property type="entry name" value="ClpP/crotonase-like_dom_sf"/>
</dbReference>
<dbReference type="Pfam" id="PF00378">
    <property type="entry name" value="ECH_1"/>
    <property type="match status" value="1"/>
</dbReference>